<reference evidence="1 2" key="1">
    <citation type="submission" date="2019-05" db="EMBL/GenBank/DDBJ databases">
        <title>Georgenia *** sp. nov., and Georgenia *** sp. nov., isolated from the intestinal contents of plateau pika (Ochotona curzoniae) in the Qinghai-Tibet plateau of China.</title>
        <authorList>
            <person name="Tian Z."/>
        </authorList>
    </citation>
    <scope>NUCLEOTIDE SEQUENCE [LARGE SCALE GENOMIC DNA]</scope>
    <source>
        <strain evidence="1 2">Z443</strain>
    </source>
</reference>
<evidence type="ECO:0000313" key="2">
    <source>
        <dbReference type="Proteomes" id="UP000314616"/>
    </source>
</evidence>
<accession>A0A5B8CBT9</accession>
<protein>
    <submittedName>
        <fullName evidence="1">Glycosyltransferase family 4 protein</fullName>
    </submittedName>
</protein>
<keyword evidence="1" id="KW-0808">Transferase</keyword>
<gene>
    <name evidence="1" type="ORF">FE374_14435</name>
</gene>
<name>A0A5B8CBT9_9MICO</name>
<dbReference type="Proteomes" id="UP000314616">
    <property type="component" value="Chromosome"/>
</dbReference>
<dbReference type="GO" id="GO:0016740">
    <property type="term" value="F:transferase activity"/>
    <property type="evidence" value="ECO:0007669"/>
    <property type="project" value="UniProtKB-KW"/>
</dbReference>
<dbReference type="Gene3D" id="3.40.50.2000">
    <property type="entry name" value="Glycogen Phosphorylase B"/>
    <property type="match status" value="2"/>
</dbReference>
<sequence>MAQTKTPNPPAPRKVVSVTDPAVLHFNDCANVGANLVRAARAQGWRWGYVPPAKVRPAATPEQLRGVGKARYLPFLAHRRQALQRADVVHVHYATSARLLRERFMPRRPYFLHLHGTDIRTQWLDPAYHEEVRRAAGEAVGVFYTTPDNREHALQARADAEYMPVFVNFDELPAWQPADRPRVVFVSRWEDVKGLADQLATAEQLANASGPDVELVGLDWGPGADAARRAGVRLIAPLPHPEYLDLLASAHVTVGQSTAILSVSELEAMAIGVPLAASGEHYPMPDGGTPPILTGTVGETVEQVVAALADPSATARTLDVARWVRDHHDAADHVAGLEARYRAATASA</sequence>
<dbReference type="KEGG" id="gyu:FE374_14435"/>
<dbReference type="SUPFAM" id="SSF53756">
    <property type="entry name" value="UDP-Glycosyltransferase/glycogen phosphorylase"/>
    <property type="match status" value="1"/>
</dbReference>
<dbReference type="AlphaFoldDB" id="A0A5B8CBT9"/>
<dbReference type="OrthoDB" id="3676510at2"/>
<organism evidence="1 2">
    <name type="scientific">Georgenia yuyongxinii</name>
    <dbReference type="NCBI Taxonomy" id="2589797"/>
    <lineage>
        <taxon>Bacteria</taxon>
        <taxon>Bacillati</taxon>
        <taxon>Actinomycetota</taxon>
        <taxon>Actinomycetes</taxon>
        <taxon>Micrococcales</taxon>
        <taxon>Bogoriellaceae</taxon>
        <taxon>Georgenia</taxon>
    </lineage>
</organism>
<proteinExistence type="predicted"/>
<evidence type="ECO:0000313" key="1">
    <source>
        <dbReference type="EMBL" id="QDC25646.1"/>
    </source>
</evidence>
<dbReference type="EMBL" id="CP040915">
    <property type="protein sequence ID" value="QDC25646.1"/>
    <property type="molecule type" value="Genomic_DNA"/>
</dbReference>